<dbReference type="AlphaFoldDB" id="B9SUE4"/>
<reference evidence="2" key="1">
    <citation type="journal article" date="2010" name="Nat. Biotechnol.">
        <title>Draft genome sequence of the oilseed species Ricinus communis.</title>
        <authorList>
            <person name="Chan A.P."/>
            <person name="Crabtree J."/>
            <person name="Zhao Q."/>
            <person name="Lorenzi H."/>
            <person name="Orvis J."/>
            <person name="Puiu D."/>
            <person name="Melake-Berhan A."/>
            <person name="Jones K.M."/>
            <person name="Redman J."/>
            <person name="Chen G."/>
            <person name="Cahoon E.B."/>
            <person name="Gedil M."/>
            <person name="Stanke M."/>
            <person name="Haas B.J."/>
            <person name="Wortman J.R."/>
            <person name="Fraser-Liggett C.M."/>
            <person name="Ravel J."/>
            <person name="Rabinowicz P.D."/>
        </authorList>
    </citation>
    <scope>NUCLEOTIDE SEQUENCE [LARGE SCALE GENOMIC DNA]</scope>
    <source>
        <strain evidence="2">cv. Hale</strain>
    </source>
</reference>
<name>B9SUE4_RICCO</name>
<gene>
    <name evidence="1" type="ORF">RCOM_0750150</name>
</gene>
<organism evidence="1 2">
    <name type="scientific">Ricinus communis</name>
    <name type="common">Castor bean</name>
    <dbReference type="NCBI Taxonomy" id="3988"/>
    <lineage>
        <taxon>Eukaryota</taxon>
        <taxon>Viridiplantae</taxon>
        <taxon>Streptophyta</taxon>
        <taxon>Embryophyta</taxon>
        <taxon>Tracheophyta</taxon>
        <taxon>Spermatophyta</taxon>
        <taxon>Magnoliopsida</taxon>
        <taxon>eudicotyledons</taxon>
        <taxon>Gunneridae</taxon>
        <taxon>Pentapetalae</taxon>
        <taxon>rosids</taxon>
        <taxon>fabids</taxon>
        <taxon>Malpighiales</taxon>
        <taxon>Euphorbiaceae</taxon>
        <taxon>Acalyphoideae</taxon>
        <taxon>Acalypheae</taxon>
        <taxon>Ricinus</taxon>
    </lineage>
</organism>
<sequence>MVPEPVRQSIRPLSHCLWSDPQVIAGRALNLDACDCPHCPWWCVSLSPQGAIMASTRSKTASKYKKTKASSCEDTGSVLTVKSRYKTCLTGWALYELLTVVQFSGILDGSMLAYPLQRAISNGGIKSHSEAGQVSNPIT</sequence>
<evidence type="ECO:0000313" key="1">
    <source>
        <dbReference type="EMBL" id="EEF32758.1"/>
    </source>
</evidence>
<dbReference type="EMBL" id="EQ974146">
    <property type="protein sequence ID" value="EEF32758.1"/>
    <property type="molecule type" value="Genomic_DNA"/>
</dbReference>
<proteinExistence type="predicted"/>
<evidence type="ECO:0000313" key="2">
    <source>
        <dbReference type="Proteomes" id="UP000008311"/>
    </source>
</evidence>
<dbReference type="Proteomes" id="UP000008311">
    <property type="component" value="Unassembled WGS sequence"/>
</dbReference>
<dbReference type="InParanoid" id="B9SUE4"/>
<accession>B9SUE4</accession>
<protein>
    <submittedName>
        <fullName evidence="1">Uncharacterized protein</fullName>
    </submittedName>
</protein>
<keyword evidence="2" id="KW-1185">Reference proteome</keyword>